<keyword evidence="8 12" id="KW-0862">Zinc</keyword>
<dbReference type="GO" id="GO:0016887">
    <property type="term" value="F:ATP hydrolysis activity"/>
    <property type="evidence" value="ECO:0007669"/>
    <property type="project" value="InterPro"/>
</dbReference>
<evidence type="ECO:0000256" key="11">
    <source>
        <dbReference type="ARBA" id="ARBA00023204"/>
    </source>
</evidence>
<keyword evidence="6" id="KW-0227">DNA damage</keyword>
<reference evidence="15 16" key="1">
    <citation type="submission" date="2015-07" db="EMBL/GenBank/DDBJ databases">
        <title>Genome sequence of Leptolinea tardivitalis DSM 16556.</title>
        <authorList>
            <person name="Hemp J."/>
            <person name="Ward L.M."/>
            <person name="Pace L.A."/>
            <person name="Fischer W.W."/>
        </authorList>
    </citation>
    <scope>NUCLEOTIDE SEQUENCE [LARGE SCALE GENOMIC DNA]</scope>
    <source>
        <strain evidence="15 16">YMTK-2</strain>
    </source>
</reference>
<dbReference type="SUPFAM" id="SSF52540">
    <property type="entry name" value="P-loop containing nucleoside triphosphate hydrolases"/>
    <property type="match status" value="1"/>
</dbReference>
<keyword evidence="10 13" id="KW-0175">Coiled coil</keyword>
<comment type="caution">
    <text evidence="15">The sequence shown here is derived from an EMBL/GenBank/DDBJ whole genome shotgun (WGS) entry which is preliminary data.</text>
</comment>
<evidence type="ECO:0000259" key="14">
    <source>
        <dbReference type="PROSITE" id="PS51131"/>
    </source>
</evidence>
<dbReference type="Gene3D" id="1.10.287.510">
    <property type="entry name" value="Helix hairpin bin"/>
    <property type="match status" value="1"/>
</dbReference>
<feature type="coiled-coil region" evidence="13">
    <location>
        <begin position="392"/>
        <end position="419"/>
    </location>
</feature>
<dbReference type="AlphaFoldDB" id="A0A0P6WXD0"/>
<evidence type="ECO:0000313" key="16">
    <source>
        <dbReference type="Proteomes" id="UP000050430"/>
    </source>
</evidence>
<dbReference type="STRING" id="229920.ADM99_11755"/>
<feature type="domain" description="Zinc-hook" evidence="14">
    <location>
        <begin position="378"/>
        <end position="476"/>
    </location>
</feature>
<dbReference type="InterPro" id="IPR027417">
    <property type="entry name" value="P-loop_NTPase"/>
</dbReference>
<feature type="coiled-coil region" evidence="13">
    <location>
        <begin position="298"/>
        <end position="343"/>
    </location>
</feature>
<feature type="binding site" evidence="12">
    <location>
        <position position="424"/>
    </location>
    <ligand>
        <name>Zn(2+)</name>
        <dbReference type="ChEBI" id="CHEBI:29105"/>
    </ligand>
</feature>
<dbReference type="PROSITE" id="PS51131">
    <property type="entry name" value="ZN_HOOK"/>
    <property type="match status" value="1"/>
</dbReference>
<feature type="coiled-coil region" evidence="13">
    <location>
        <begin position="178"/>
        <end position="253"/>
    </location>
</feature>
<evidence type="ECO:0000256" key="12">
    <source>
        <dbReference type="PROSITE-ProRule" id="PRU00471"/>
    </source>
</evidence>
<keyword evidence="4 12" id="KW-0479">Metal-binding</keyword>
<evidence type="ECO:0000256" key="7">
    <source>
        <dbReference type="ARBA" id="ARBA00022801"/>
    </source>
</evidence>
<dbReference type="EMBL" id="LGCK01000012">
    <property type="protein sequence ID" value="KPL70974.1"/>
    <property type="molecule type" value="Genomic_DNA"/>
</dbReference>
<dbReference type="GO" id="GO:0005524">
    <property type="term" value="F:ATP binding"/>
    <property type="evidence" value="ECO:0007669"/>
    <property type="project" value="UniProtKB-KW"/>
</dbReference>
<dbReference type="PANTHER" id="PTHR32114:SF2">
    <property type="entry name" value="ABC TRANSPORTER ABCH.3"/>
    <property type="match status" value="1"/>
</dbReference>
<evidence type="ECO:0000313" key="15">
    <source>
        <dbReference type="EMBL" id="KPL70974.1"/>
    </source>
</evidence>
<evidence type="ECO:0000256" key="4">
    <source>
        <dbReference type="ARBA" id="ARBA00022723"/>
    </source>
</evidence>
<dbReference type="GO" id="GO:0006302">
    <property type="term" value="P:double-strand break repair"/>
    <property type="evidence" value="ECO:0007669"/>
    <property type="project" value="InterPro"/>
</dbReference>
<accession>A0A0P6WXD0</accession>
<dbReference type="Gene3D" id="3.40.50.300">
    <property type="entry name" value="P-loop containing nucleotide triphosphate hydrolases"/>
    <property type="match status" value="2"/>
</dbReference>
<dbReference type="PANTHER" id="PTHR32114">
    <property type="entry name" value="ABC TRANSPORTER ABCH.3"/>
    <property type="match status" value="1"/>
</dbReference>
<keyword evidence="5" id="KW-0547">Nucleotide-binding</keyword>
<evidence type="ECO:0000256" key="10">
    <source>
        <dbReference type="ARBA" id="ARBA00023054"/>
    </source>
</evidence>
<proteinExistence type="inferred from homology"/>
<evidence type="ECO:0000256" key="5">
    <source>
        <dbReference type="ARBA" id="ARBA00022741"/>
    </source>
</evidence>
<keyword evidence="9" id="KW-0067">ATP-binding</keyword>
<dbReference type="OrthoDB" id="9795626at2"/>
<dbReference type="RefSeq" id="WP_062422694.1">
    <property type="nucleotide sequence ID" value="NZ_BBYA01000011.1"/>
</dbReference>
<evidence type="ECO:0000256" key="1">
    <source>
        <dbReference type="ARBA" id="ARBA00006930"/>
    </source>
</evidence>
<dbReference type="Proteomes" id="UP000050430">
    <property type="component" value="Unassembled WGS sequence"/>
</dbReference>
<keyword evidence="7" id="KW-0378">Hydrolase</keyword>
<keyword evidence="16" id="KW-1185">Reference proteome</keyword>
<dbReference type="Pfam" id="PF13476">
    <property type="entry name" value="AAA_23"/>
    <property type="match status" value="1"/>
</dbReference>
<dbReference type="InterPro" id="IPR038729">
    <property type="entry name" value="Rad50/SbcC_AAA"/>
</dbReference>
<protein>
    <recommendedName>
        <fullName evidence="3">Nuclease SbcCD subunit C</fullName>
    </recommendedName>
</protein>
<organism evidence="15 16">
    <name type="scientific">Leptolinea tardivitalis</name>
    <dbReference type="NCBI Taxonomy" id="229920"/>
    <lineage>
        <taxon>Bacteria</taxon>
        <taxon>Bacillati</taxon>
        <taxon>Chloroflexota</taxon>
        <taxon>Anaerolineae</taxon>
        <taxon>Anaerolineales</taxon>
        <taxon>Anaerolineaceae</taxon>
        <taxon>Leptolinea</taxon>
    </lineage>
</organism>
<comment type="similarity">
    <text evidence="1">Belongs to the SMC family. SbcC subfamily.</text>
</comment>
<sequence>MIPIKLTIDGFLSYQKPVEVDFTGFNLACISGTNGAGKSSLLDAITWVLFGNARRNDDSVINSHVERARVELIFHYENAVYRVAREKPRNKAGTLEFNIRNEAGDWQVLTAESIRATEARICETLRMQYDTFINASFFLQGKADQFAQQKPSDRKRILSSILGLERWETYQNEAASRRKQVQAEIDILDGRLTEISNELNEEDLRRQKLAEIETQKDQITKQRSAQEAALQGFERLEAVLTGQRQAVERMESDLLSILNRKKQLSLSLDDRQKEISASESLLKDEKIIEARFKEWESVRREKEKLDSLALRFHELESQCQKPLQQIASERGKLQQELDSLNLRLNEAPNVRQELTNIDRELPLTKAKLDAQNAIVENRSAFDADLHTVTDLISQLSAENGQLKETMQQLRERMDQLQAVIGADCPLCGQPLSSDHRTELLASLEKEGKSLADRYRRNQQTIKEKTEEKIELGNRLKECDQAASLIQEIQRMYDQSSIRRAFLLQKQEELKAAEIRSGEIQFLLSKEDFAEDARVALKAVVSEMEALGFDAGKLERLTAEEKHLRQVDEQQQEIKRAKARLEPLRREAASLSLQIEEAEKEIYRRTDEFEKAKAQLAHDSEGLPDIPALRQELARLRQDEARLISEAGGARQRVQVLNTLRDRQVEINNQRTELTRLVARYKTLERAFGKDGVQALLIEEALPEIETQANEILDRLSGGSMSVQFATQKEYKDKNRDDKRETLDILIGDGAGVRAYELFSGGEAFRVNFAIRLALSRVLAHRAGARLQTLVIDEGFGSQDVDGRQRLIETINLVQQDFSKILVITHLEELKEAFPARIEVEKSEMNGSRVSVIL</sequence>
<evidence type="ECO:0000256" key="2">
    <source>
        <dbReference type="ARBA" id="ARBA00011322"/>
    </source>
</evidence>
<keyword evidence="11" id="KW-0234">DNA repair</keyword>
<dbReference type="InterPro" id="IPR013134">
    <property type="entry name" value="Zn_hook_RAD50"/>
</dbReference>
<evidence type="ECO:0000256" key="9">
    <source>
        <dbReference type="ARBA" id="ARBA00022840"/>
    </source>
</evidence>
<feature type="coiled-coil region" evidence="13">
    <location>
        <begin position="559"/>
        <end position="686"/>
    </location>
</feature>
<feature type="binding site" evidence="12">
    <location>
        <position position="427"/>
    </location>
    <ligand>
        <name>Zn(2+)</name>
        <dbReference type="ChEBI" id="CHEBI:29105"/>
    </ligand>
</feature>
<dbReference type="Pfam" id="PF13558">
    <property type="entry name" value="SbcC_Walker_B"/>
    <property type="match status" value="1"/>
</dbReference>
<dbReference type="SUPFAM" id="SSF75712">
    <property type="entry name" value="Rad50 coiled-coil Zn hook"/>
    <property type="match status" value="1"/>
</dbReference>
<evidence type="ECO:0000256" key="13">
    <source>
        <dbReference type="SAM" id="Coils"/>
    </source>
</evidence>
<comment type="subunit">
    <text evidence="2">Heterodimer of SbcC and SbcD.</text>
</comment>
<dbReference type="GO" id="GO:0046872">
    <property type="term" value="F:metal ion binding"/>
    <property type="evidence" value="ECO:0007669"/>
    <property type="project" value="UniProtKB-UniRule"/>
</dbReference>
<evidence type="ECO:0000256" key="8">
    <source>
        <dbReference type="ARBA" id="ARBA00022833"/>
    </source>
</evidence>
<gene>
    <name evidence="15" type="ORF">ADM99_11755</name>
</gene>
<evidence type="ECO:0000256" key="3">
    <source>
        <dbReference type="ARBA" id="ARBA00013368"/>
    </source>
</evidence>
<dbReference type="Pfam" id="PF04423">
    <property type="entry name" value="Rad50_zn_hook"/>
    <property type="match status" value="1"/>
</dbReference>
<name>A0A0P6WXD0_9CHLR</name>
<evidence type="ECO:0000256" key="6">
    <source>
        <dbReference type="ARBA" id="ARBA00022763"/>
    </source>
</evidence>